<evidence type="ECO:0000313" key="2">
    <source>
        <dbReference type="EMBL" id="CAH3045930.1"/>
    </source>
</evidence>
<keyword evidence="3" id="KW-1185">Reference proteome</keyword>
<feature type="compositionally biased region" description="Basic and acidic residues" evidence="1">
    <location>
        <begin position="20"/>
        <end position="34"/>
    </location>
</feature>
<feature type="compositionally biased region" description="Acidic residues" evidence="1">
    <location>
        <begin position="173"/>
        <end position="190"/>
    </location>
</feature>
<comment type="caution">
    <text evidence="2">The sequence shown here is derived from an EMBL/GenBank/DDBJ whole genome shotgun (WGS) entry which is preliminary data.</text>
</comment>
<feature type="region of interest" description="Disordered" evidence="1">
    <location>
        <begin position="166"/>
        <end position="190"/>
    </location>
</feature>
<feature type="region of interest" description="Disordered" evidence="1">
    <location>
        <begin position="1"/>
        <end position="34"/>
    </location>
</feature>
<accession>A0ABN8N927</accession>
<reference evidence="2 3" key="1">
    <citation type="submission" date="2022-05" db="EMBL/GenBank/DDBJ databases">
        <authorList>
            <consortium name="Genoscope - CEA"/>
            <person name="William W."/>
        </authorList>
    </citation>
    <scope>NUCLEOTIDE SEQUENCE [LARGE SCALE GENOMIC DNA]</scope>
</reference>
<gene>
    <name evidence="2" type="ORF">PLOB_00008510</name>
</gene>
<dbReference type="Proteomes" id="UP001159405">
    <property type="component" value="Unassembled WGS sequence"/>
</dbReference>
<name>A0ABN8N927_9CNID</name>
<protein>
    <recommendedName>
        <fullName evidence="4">Transposase</fullName>
    </recommendedName>
</protein>
<proteinExistence type="predicted"/>
<feature type="non-terminal residue" evidence="2">
    <location>
        <position position="216"/>
    </location>
</feature>
<organism evidence="2 3">
    <name type="scientific">Porites lobata</name>
    <dbReference type="NCBI Taxonomy" id="104759"/>
    <lineage>
        <taxon>Eukaryota</taxon>
        <taxon>Metazoa</taxon>
        <taxon>Cnidaria</taxon>
        <taxon>Anthozoa</taxon>
        <taxon>Hexacorallia</taxon>
        <taxon>Scleractinia</taxon>
        <taxon>Fungiina</taxon>
        <taxon>Poritidae</taxon>
        <taxon>Porites</taxon>
    </lineage>
</organism>
<sequence>MEFGSEFRPGKKVHSNPEIVEDHNGAPRLEMPRDHPRVVQHSRISYNPIIDYVGGYACKDSEPTGATADLFKDMVNAVDAADADQVTGKSMNGIVTIVSGGSTHATWQLNEDYCRTMLLLHWPSLFDIQEVKGDAESWIDRFKDFIASDDCPTFVKAQVAKAQRYADHPQEPVFEEDEEDDAVEAEEQPDWVDVYAGRNQIYEGVERDFDYDGGED</sequence>
<evidence type="ECO:0000256" key="1">
    <source>
        <dbReference type="SAM" id="MobiDB-lite"/>
    </source>
</evidence>
<evidence type="ECO:0000313" key="3">
    <source>
        <dbReference type="Proteomes" id="UP001159405"/>
    </source>
</evidence>
<evidence type="ECO:0008006" key="4">
    <source>
        <dbReference type="Google" id="ProtNLM"/>
    </source>
</evidence>
<dbReference type="EMBL" id="CALNXK010000014">
    <property type="protein sequence ID" value="CAH3045930.1"/>
    <property type="molecule type" value="Genomic_DNA"/>
</dbReference>